<sequence>MRERPPGCKTVFVGGLPENATEEVIREVFDQYRMRIGSSTEKKDSGRIHVDFAQARDDLYEWECQQRLLAREQRHLRFVHEDRLLPPSPPPIVNRRTANNFYSMIQSANSHVRRLMSEKAQHEEEMERAKEAFKSALRADHRRFHRRHEAKGMGPFLKSSAQEHRHLAQAV</sequence>
<dbReference type="SUPFAM" id="SSF54928">
    <property type="entry name" value="RNA-binding domain, RBD"/>
    <property type="match status" value="1"/>
</dbReference>
<evidence type="ECO:0000256" key="1">
    <source>
        <dbReference type="SAM" id="Coils"/>
    </source>
</evidence>
<proteinExistence type="predicted"/>
<dbReference type="GO" id="GO:0009897">
    <property type="term" value="C:external side of plasma membrane"/>
    <property type="evidence" value="ECO:0007669"/>
    <property type="project" value="InterPro"/>
</dbReference>
<gene>
    <name evidence="2" type="ORF">F7725_002627</name>
</gene>
<feature type="coiled-coil region" evidence="1">
    <location>
        <begin position="105"/>
        <end position="139"/>
    </location>
</feature>
<dbReference type="Gene3D" id="3.30.70.330">
    <property type="match status" value="1"/>
</dbReference>
<dbReference type="OrthoDB" id="10039782at2759"/>
<keyword evidence="3" id="KW-1185">Reference proteome</keyword>
<dbReference type="InterPro" id="IPR035979">
    <property type="entry name" value="RBD_domain_sf"/>
</dbReference>
<dbReference type="EMBL" id="JAAKFY010000018">
    <property type="protein sequence ID" value="KAF3843778.1"/>
    <property type="molecule type" value="Genomic_DNA"/>
</dbReference>
<evidence type="ECO:0000313" key="2">
    <source>
        <dbReference type="EMBL" id="KAF3843778.1"/>
    </source>
</evidence>
<dbReference type="GO" id="GO:0003676">
    <property type="term" value="F:nucleic acid binding"/>
    <property type="evidence" value="ECO:0007669"/>
    <property type="project" value="InterPro"/>
</dbReference>
<dbReference type="GO" id="GO:0007624">
    <property type="term" value="P:ultradian rhythm"/>
    <property type="evidence" value="ECO:0007669"/>
    <property type="project" value="InterPro"/>
</dbReference>
<dbReference type="PANTHER" id="PTHR16001:SF6">
    <property type="entry name" value="ECTO-NOX DISULFIDE-THIOL EXCHANGER 1"/>
    <property type="match status" value="1"/>
</dbReference>
<dbReference type="Proteomes" id="UP000518266">
    <property type="component" value="Unassembled WGS sequence"/>
</dbReference>
<dbReference type="InterPro" id="IPR012677">
    <property type="entry name" value="Nucleotide-bd_a/b_plait_sf"/>
</dbReference>
<evidence type="ECO:0000313" key="3">
    <source>
        <dbReference type="Proteomes" id="UP000518266"/>
    </source>
</evidence>
<dbReference type="GO" id="GO:0003954">
    <property type="term" value="F:NADH dehydrogenase activity"/>
    <property type="evidence" value="ECO:0007669"/>
    <property type="project" value="TreeGrafter"/>
</dbReference>
<accession>A0A7J5Y620</accession>
<protein>
    <recommendedName>
        <fullName evidence="4">RRM domain-containing protein</fullName>
    </recommendedName>
</protein>
<dbReference type="InterPro" id="IPR038876">
    <property type="entry name" value="ENOX"/>
</dbReference>
<dbReference type="AlphaFoldDB" id="A0A7J5Y620"/>
<organism evidence="2 3">
    <name type="scientific">Dissostichus mawsoni</name>
    <name type="common">Antarctic cod</name>
    <dbReference type="NCBI Taxonomy" id="36200"/>
    <lineage>
        <taxon>Eukaryota</taxon>
        <taxon>Metazoa</taxon>
        <taxon>Chordata</taxon>
        <taxon>Craniata</taxon>
        <taxon>Vertebrata</taxon>
        <taxon>Euteleostomi</taxon>
        <taxon>Actinopterygii</taxon>
        <taxon>Neopterygii</taxon>
        <taxon>Teleostei</taxon>
        <taxon>Neoteleostei</taxon>
        <taxon>Acanthomorphata</taxon>
        <taxon>Eupercaria</taxon>
        <taxon>Perciformes</taxon>
        <taxon>Notothenioidei</taxon>
        <taxon>Nototheniidae</taxon>
        <taxon>Dissostichus</taxon>
    </lineage>
</organism>
<name>A0A7J5Y620_DISMA</name>
<comment type="caution">
    <text evidence="2">The sequence shown here is derived from an EMBL/GenBank/DDBJ whole genome shotgun (WGS) entry which is preliminary data.</text>
</comment>
<dbReference type="GO" id="GO:0003756">
    <property type="term" value="F:protein disulfide isomerase activity"/>
    <property type="evidence" value="ECO:0007669"/>
    <property type="project" value="TreeGrafter"/>
</dbReference>
<reference evidence="2 3" key="1">
    <citation type="submission" date="2020-03" db="EMBL/GenBank/DDBJ databases">
        <title>Dissostichus mawsoni Genome sequencing and assembly.</title>
        <authorList>
            <person name="Park H."/>
        </authorList>
    </citation>
    <scope>NUCLEOTIDE SEQUENCE [LARGE SCALE GENOMIC DNA]</scope>
    <source>
        <strain evidence="2">DM0001</strain>
        <tissue evidence="2">Muscle</tissue>
    </source>
</reference>
<evidence type="ECO:0008006" key="4">
    <source>
        <dbReference type="Google" id="ProtNLM"/>
    </source>
</evidence>
<dbReference type="PANTHER" id="PTHR16001">
    <property type="entry name" value="ECTO-NOX DISULFIDE-THIOL EXCHANGER"/>
    <property type="match status" value="1"/>
</dbReference>
<keyword evidence="1" id="KW-0175">Coiled coil</keyword>